<evidence type="ECO:0000313" key="4">
    <source>
        <dbReference type="Proteomes" id="UP000001861"/>
    </source>
</evidence>
<accession>A8P9R8</accession>
<feature type="region of interest" description="Disordered" evidence="1">
    <location>
        <begin position="1"/>
        <end position="74"/>
    </location>
</feature>
<dbReference type="CDD" id="cd09917">
    <property type="entry name" value="F-box_SF"/>
    <property type="match status" value="1"/>
</dbReference>
<dbReference type="GeneID" id="6016442"/>
<dbReference type="EMBL" id="AACS02000002">
    <property type="protein sequence ID" value="EAU81970.1"/>
    <property type="molecule type" value="Genomic_DNA"/>
</dbReference>
<dbReference type="Pfam" id="PF00646">
    <property type="entry name" value="F-box"/>
    <property type="match status" value="1"/>
</dbReference>
<dbReference type="KEGG" id="cci:CC1G_09156"/>
<dbReference type="VEuPathDB" id="FungiDB:CC1G_09156"/>
<dbReference type="PROSITE" id="PS50181">
    <property type="entry name" value="FBOX"/>
    <property type="match status" value="1"/>
</dbReference>
<dbReference type="InterPro" id="IPR036047">
    <property type="entry name" value="F-box-like_dom_sf"/>
</dbReference>
<dbReference type="Gene3D" id="1.20.1280.50">
    <property type="match status" value="1"/>
</dbReference>
<name>A8P9R8_COPC7</name>
<dbReference type="Proteomes" id="UP000001861">
    <property type="component" value="Unassembled WGS sequence"/>
</dbReference>
<dbReference type="RefSeq" id="XP_001839822.1">
    <property type="nucleotide sequence ID" value="XM_001839770.1"/>
</dbReference>
<organism evidence="3 4">
    <name type="scientific">Coprinopsis cinerea (strain Okayama-7 / 130 / ATCC MYA-4618 / FGSC 9003)</name>
    <name type="common">Inky cap fungus</name>
    <name type="synonym">Hormographiella aspergillata</name>
    <dbReference type="NCBI Taxonomy" id="240176"/>
    <lineage>
        <taxon>Eukaryota</taxon>
        <taxon>Fungi</taxon>
        <taxon>Dikarya</taxon>
        <taxon>Basidiomycota</taxon>
        <taxon>Agaricomycotina</taxon>
        <taxon>Agaricomycetes</taxon>
        <taxon>Agaricomycetidae</taxon>
        <taxon>Agaricales</taxon>
        <taxon>Agaricineae</taxon>
        <taxon>Psathyrellaceae</taxon>
        <taxon>Coprinopsis</taxon>
    </lineage>
</organism>
<evidence type="ECO:0000313" key="3">
    <source>
        <dbReference type="EMBL" id="EAU81970.1"/>
    </source>
</evidence>
<keyword evidence="4" id="KW-1185">Reference proteome</keyword>
<dbReference type="OrthoDB" id="2322499at2759"/>
<comment type="caution">
    <text evidence="3">The sequence shown here is derived from an EMBL/GenBank/DDBJ whole genome shotgun (WGS) entry which is preliminary data.</text>
</comment>
<sequence>MTRRSSRLQAKADVKAPRNQATDASADAQPTPMTSSKRKRNAKSEIIATSRAQSAVARDDKKGQPLPTKRRRVKAKDGGIFGKLRDVPFDILEQIFSHLSPMDLVNLARTSKHLRAALLNKGQSLVLWRTVLEQVPGLPRRPEDVSEPAWAEFLFGRTCQICGRQSLTTPQWCSTLQRNLEWNVPTRMRGCFVCLKKIFTTFHDLGRSEPWAVGVPALEFDRSLHTEIFRERYRKYRTLSGDEREAWVKKIKEEWQAKYSGHRECSKWLEKTLAEERKREAELNRRGRDFIYERMKEEGFAEDVGTPDNHRKIGTFYTDKTVATLLRKEVTPEVWANAKDSVMVVAQKYRKLRLERK</sequence>
<proteinExistence type="predicted"/>
<evidence type="ECO:0000259" key="2">
    <source>
        <dbReference type="PROSITE" id="PS50181"/>
    </source>
</evidence>
<dbReference type="SMART" id="SM00256">
    <property type="entry name" value="FBOX"/>
    <property type="match status" value="1"/>
</dbReference>
<evidence type="ECO:0000256" key="1">
    <source>
        <dbReference type="SAM" id="MobiDB-lite"/>
    </source>
</evidence>
<protein>
    <recommendedName>
        <fullName evidence="2">F-box domain-containing protein</fullName>
    </recommendedName>
</protein>
<dbReference type="OMA" id="PSWILQY"/>
<reference evidence="3 4" key="1">
    <citation type="journal article" date="2010" name="Proc. Natl. Acad. Sci. U.S.A.">
        <title>Insights into evolution of multicellular fungi from the assembled chromosomes of the mushroom Coprinopsis cinerea (Coprinus cinereus).</title>
        <authorList>
            <person name="Stajich J.E."/>
            <person name="Wilke S.K."/>
            <person name="Ahren D."/>
            <person name="Au C.H."/>
            <person name="Birren B.W."/>
            <person name="Borodovsky M."/>
            <person name="Burns C."/>
            <person name="Canback B."/>
            <person name="Casselton L.A."/>
            <person name="Cheng C.K."/>
            <person name="Deng J."/>
            <person name="Dietrich F.S."/>
            <person name="Fargo D.C."/>
            <person name="Farman M.L."/>
            <person name="Gathman A.C."/>
            <person name="Goldberg J."/>
            <person name="Guigo R."/>
            <person name="Hoegger P.J."/>
            <person name="Hooker J.B."/>
            <person name="Huggins A."/>
            <person name="James T.Y."/>
            <person name="Kamada T."/>
            <person name="Kilaru S."/>
            <person name="Kodira C."/>
            <person name="Kues U."/>
            <person name="Kupfer D."/>
            <person name="Kwan H.S."/>
            <person name="Lomsadze A."/>
            <person name="Li W."/>
            <person name="Lilly W.W."/>
            <person name="Ma L.J."/>
            <person name="Mackey A.J."/>
            <person name="Manning G."/>
            <person name="Martin F."/>
            <person name="Muraguchi H."/>
            <person name="Natvig D.O."/>
            <person name="Palmerini H."/>
            <person name="Ramesh M.A."/>
            <person name="Rehmeyer C.J."/>
            <person name="Roe B.A."/>
            <person name="Shenoy N."/>
            <person name="Stanke M."/>
            <person name="Ter-Hovhannisyan V."/>
            <person name="Tunlid A."/>
            <person name="Velagapudi R."/>
            <person name="Vision T.J."/>
            <person name="Zeng Q."/>
            <person name="Zolan M.E."/>
            <person name="Pukkila P.J."/>
        </authorList>
    </citation>
    <scope>NUCLEOTIDE SEQUENCE [LARGE SCALE GENOMIC DNA]</scope>
    <source>
        <strain evidence="4">Okayama-7 / 130 / ATCC MYA-4618 / FGSC 9003</strain>
    </source>
</reference>
<feature type="domain" description="F-box" evidence="2">
    <location>
        <begin position="81"/>
        <end position="131"/>
    </location>
</feature>
<dbReference type="AlphaFoldDB" id="A8P9R8"/>
<dbReference type="SUPFAM" id="SSF81383">
    <property type="entry name" value="F-box domain"/>
    <property type="match status" value="1"/>
</dbReference>
<dbReference type="InterPro" id="IPR001810">
    <property type="entry name" value="F-box_dom"/>
</dbReference>
<gene>
    <name evidence="3" type="ORF">CC1G_09156</name>
</gene>
<dbReference type="InParanoid" id="A8P9R8"/>